<dbReference type="PANTHER" id="PTHR10629">
    <property type="entry name" value="CYTOSINE-SPECIFIC METHYLTRANSFERASE"/>
    <property type="match status" value="1"/>
</dbReference>
<dbReference type="OrthoDB" id="9813719at2"/>
<gene>
    <name evidence="9" type="ORF">CH338_03625</name>
</gene>
<dbReference type="GO" id="GO:0003886">
    <property type="term" value="F:DNA (cytosine-5-)-methyltransferase activity"/>
    <property type="evidence" value="ECO:0007669"/>
    <property type="project" value="UniProtKB-EC"/>
</dbReference>
<dbReference type="Gene3D" id="3.40.50.150">
    <property type="entry name" value="Vaccinia Virus protein VP39"/>
    <property type="match status" value="1"/>
</dbReference>
<dbReference type="EC" id="2.1.1.37" evidence="8"/>
<dbReference type="InterPro" id="IPR001525">
    <property type="entry name" value="C5_MeTfrase"/>
</dbReference>
<sequence>MEPLRVISLYTGAGGLDYGFEAAGFETTAAVELDGVCAKTLNASRSWPIISADINDVATRDILGTAGLKRGEADVLIGGPPCQPFSKSGFWATGSTKRLEDPRASTLENYLRVLEEAQPRAFLMENVEGLGFRGKDEGLTYIHARLDEINTRRRTRYRAHTAVLNAADFGVPQLRRRMFIVGARDGREFRFPSPTHAAADQAEHTGQRRHLTAWDALRKVRVSAGDDLRLRGKWADLLPTIPEGQNYLWHTERGGGEPLFGWRRRYWSFLLKLAKNAPSWTIQAQPGPATGPFHWANRRLSVEEMARLQTFPSDVKLIGTYADAHRQLGNAVPSLLAEVLARSIAEQLLDVTPRGRLKLAVAATSAPIPPAETPAPMPRKYLALRGVHAAHPGTGKGYRAMERAPSGGAVISEELL</sequence>
<comment type="similarity">
    <text evidence="6 7">Belongs to the class I-like SAM-binding methyltransferase superfamily. C5-methyltransferase family.</text>
</comment>
<name>A0A327KVN5_9BRAD</name>
<keyword evidence="3 6" id="KW-0949">S-adenosyl-L-methionine</keyword>
<evidence type="ECO:0000256" key="8">
    <source>
        <dbReference type="RuleBase" id="RU000417"/>
    </source>
</evidence>
<dbReference type="PANTHER" id="PTHR10629:SF52">
    <property type="entry name" value="DNA (CYTOSINE-5)-METHYLTRANSFERASE 1"/>
    <property type="match status" value="1"/>
</dbReference>
<dbReference type="NCBIfam" id="TIGR00675">
    <property type="entry name" value="dcm"/>
    <property type="match status" value="1"/>
</dbReference>
<dbReference type="GO" id="GO:0044027">
    <property type="term" value="P:negative regulation of gene expression via chromosomal CpG island methylation"/>
    <property type="evidence" value="ECO:0007669"/>
    <property type="project" value="TreeGrafter"/>
</dbReference>
<dbReference type="Proteomes" id="UP000248863">
    <property type="component" value="Unassembled WGS sequence"/>
</dbReference>
<evidence type="ECO:0000256" key="6">
    <source>
        <dbReference type="PROSITE-ProRule" id="PRU01016"/>
    </source>
</evidence>
<reference evidence="9 10" key="1">
    <citation type="submission" date="2017-07" db="EMBL/GenBank/DDBJ databases">
        <title>Draft Genome Sequences of Select Purple Nonsulfur Bacteria.</title>
        <authorList>
            <person name="Lasarre B."/>
            <person name="Mckinlay J.B."/>
        </authorList>
    </citation>
    <scope>NUCLEOTIDE SEQUENCE [LARGE SCALE GENOMIC DNA]</scope>
    <source>
        <strain evidence="9 10">DSM 11907</strain>
    </source>
</reference>
<evidence type="ECO:0000313" key="10">
    <source>
        <dbReference type="Proteomes" id="UP000248863"/>
    </source>
</evidence>
<dbReference type="PROSITE" id="PS51679">
    <property type="entry name" value="SAM_MT_C5"/>
    <property type="match status" value="1"/>
</dbReference>
<dbReference type="Gene3D" id="3.90.120.10">
    <property type="entry name" value="DNA Methylase, subunit A, domain 2"/>
    <property type="match status" value="1"/>
</dbReference>
<dbReference type="InterPro" id="IPR018117">
    <property type="entry name" value="C5_DNA_meth_AS"/>
</dbReference>
<keyword evidence="1 6" id="KW-0489">Methyltransferase</keyword>
<dbReference type="InterPro" id="IPR050390">
    <property type="entry name" value="C5-Methyltransferase"/>
</dbReference>
<dbReference type="Pfam" id="PF00145">
    <property type="entry name" value="DNA_methylase"/>
    <property type="match status" value="1"/>
</dbReference>
<dbReference type="GO" id="GO:0009307">
    <property type="term" value="P:DNA restriction-modification system"/>
    <property type="evidence" value="ECO:0007669"/>
    <property type="project" value="UniProtKB-KW"/>
</dbReference>
<dbReference type="GO" id="GO:0032259">
    <property type="term" value="P:methylation"/>
    <property type="evidence" value="ECO:0007669"/>
    <property type="project" value="UniProtKB-KW"/>
</dbReference>
<keyword evidence="4" id="KW-0680">Restriction system</keyword>
<dbReference type="GO" id="GO:0003677">
    <property type="term" value="F:DNA binding"/>
    <property type="evidence" value="ECO:0007669"/>
    <property type="project" value="TreeGrafter"/>
</dbReference>
<evidence type="ECO:0000313" key="9">
    <source>
        <dbReference type="EMBL" id="RAI41262.1"/>
    </source>
</evidence>
<dbReference type="AlphaFoldDB" id="A0A327KVN5"/>
<evidence type="ECO:0000256" key="3">
    <source>
        <dbReference type="ARBA" id="ARBA00022691"/>
    </source>
</evidence>
<comment type="caution">
    <text evidence="9">The sequence shown here is derived from an EMBL/GenBank/DDBJ whole genome shotgun (WGS) entry which is preliminary data.</text>
</comment>
<dbReference type="PROSITE" id="PS00094">
    <property type="entry name" value="C5_MTASE_1"/>
    <property type="match status" value="1"/>
</dbReference>
<dbReference type="RefSeq" id="WP_111355657.1">
    <property type="nucleotide sequence ID" value="NZ_NHSK01000059.1"/>
</dbReference>
<organism evidence="9 10">
    <name type="scientific">Rhodoplanes elegans</name>
    <dbReference type="NCBI Taxonomy" id="29408"/>
    <lineage>
        <taxon>Bacteria</taxon>
        <taxon>Pseudomonadati</taxon>
        <taxon>Pseudomonadota</taxon>
        <taxon>Alphaproteobacteria</taxon>
        <taxon>Hyphomicrobiales</taxon>
        <taxon>Nitrobacteraceae</taxon>
        <taxon>Rhodoplanes</taxon>
    </lineage>
</organism>
<comment type="catalytic activity">
    <reaction evidence="5 8">
        <text>a 2'-deoxycytidine in DNA + S-adenosyl-L-methionine = a 5-methyl-2'-deoxycytidine in DNA + S-adenosyl-L-homocysteine + H(+)</text>
        <dbReference type="Rhea" id="RHEA:13681"/>
        <dbReference type="Rhea" id="RHEA-COMP:11369"/>
        <dbReference type="Rhea" id="RHEA-COMP:11370"/>
        <dbReference type="ChEBI" id="CHEBI:15378"/>
        <dbReference type="ChEBI" id="CHEBI:57856"/>
        <dbReference type="ChEBI" id="CHEBI:59789"/>
        <dbReference type="ChEBI" id="CHEBI:85452"/>
        <dbReference type="ChEBI" id="CHEBI:85454"/>
        <dbReference type="EC" id="2.1.1.37"/>
    </reaction>
</comment>
<accession>A0A327KVN5</accession>
<dbReference type="EMBL" id="NPEU01000021">
    <property type="protein sequence ID" value="RAI41262.1"/>
    <property type="molecule type" value="Genomic_DNA"/>
</dbReference>
<evidence type="ECO:0000256" key="1">
    <source>
        <dbReference type="ARBA" id="ARBA00022603"/>
    </source>
</evidence>
<dbReference type="InterPro" id="IPR029063">
    <property type="entry name" value="SAM-dependent_MTases_sf"/>
</dbReference>
<evidence type="ECO:0000256" key="7">
    <source>
        <dbReference type="RuleBase" id="RU000416"/>
    </source>
</evidence>
<keyword evidence="2 6" id="KW-0808">Transferase</keyword>
<evidence type="ECO:0000256" key="5">
    <source>
        <dbReference type="ARBA" id="ARBA00047422"/>
    </source>
</evidence>
<dbReference type="SUPFAM" id="SSF53335">
    <property type="entry name" value="S-adenosyl-L-methionine-dependent methyltransferases"/>
    <property type="match status" value="1"/>
</dbReference>
<protein>
    <recommendedName>
        <fullName evidence="8">Cytosine-specific methyltransferase</fullName>
        <ecNumber evidence="8">2.1.1.37</ecNumber>
    </recommendedName>
</protein>
<evidence type="ECO:0000256" key="2">
    <source>
        <dbReference type="ARBA" id="ARBA00022679"/>
    </source>
</evidence>
<feature type="active site" evidence="6">
    <location>
        <position position="82"/>
    </location>
</feature>
<keyword evidence="10" id="KW-1185">Reference proteome</keyword>
<evidence type="ECO:0000256" key="4">
    <source>
        <dbReference type="ARBA" id="ARBA00022747"/>
    </source>
</evidence>
<proteinExistence type="inferred from homology"/>
<dbReference type="PRINTS" id="PR00105">
    <property type="entry name" value="C5METTRFRASE"/>
</dbReference>